<dbReference type="PANTHER" id="PTHR30580">
    <property type="entry name" value="PRIMOSOMAL PROTEIN N"/>
    <property type="match status" value="1"/>
</dbReference>
<dbReference type="SMART" id="SM00490">
    <property type="entry name" value="HELICc"/>
    <property type="match status" value="1"/>
</dbReference>
<organism evidence="6 7">
    <name type="scientific">Lacticaseibacillus baoqingensis</name>
    <dbReference type="NCBI Taxonomy" id="2486013"/>
    <lineage>
        <taxon>Bacteria</taxon>
        <taxon>Bacillati</taxon>
        <taxon>Bacillota</taxon>
        <taxon>Bacilli</taxon>
        <taxon>Lactobacillales</taxon>
        <taxon>Lactobacillaceae</taxon>
        <taxon>Lacticaseibacillus</taxon>
    </lineage>
</organism>
<dbReference type="PROSITE" id="PS51192">
    <property type="entry name" value="HELICASE_ATP_BIND_1"/>
    <property type="match status" value="1"/>
</dbReference>
<evidence type="ECO:0000256" key="2">
    <source>
        <dbReference type="ARBA" id="ARBA00022840"/>
    </source>
</evidence>
<name>A0ABW4E3L1_9LACO</name>
<evidence type="ECO:0000256" key="1">
    <source>
        <dbReference type="ARBA" id="ARBA00022741"/>
    </source>
</evidence>
<dbReference type="PANTHER" id="PTHR30580:SF1">
    <property type="entry name" value="COMF OPERON PROTEIN 1"/>
    <property type="match status" value="1"/>
</dbReference>
<evidence type="ECO:0000259" key="5">
    <source>
        <dbReference type="PROSITE" id="PS51194"/>
    </source>
</evidence>
<comment type="caution">
    <text evidence="6">The sequence shown here is derived from an EMBL/GenBank/DDBJ whole genome shotgun (WGS) entry which is preliminary data.</text>
</comment>
<keyword evidence="3" id="KW-0238">DNA-binding</keyword>
<dbReference type="EMBL" id="JBHTON010000004">
    <property type="protein sequence ID" value="MFD1483987.1"/>
    <property type="molecule type" value="Genomic_DNA"/>
</dbReference>
<dbReference type="SMART" id="SM00487">
    <property type="entry name" value="DEXDc"/>
    <property type="match status" value="1"/>
</dbReference>
<proteinExistence type="predicted"/>
<dbReference type="RefSeq" id="WP_125749564.1">
    <property type="nucleotide sequence ID" value="NZ_JBHTON010000004.1"/>
</dbReference>
<keyword evidence="2" id="KW-0067">ATP-binding</keyword>
<evidence type="ECO:0000313" key="6">
    <source>
        <dbReference type="EMBL" id="MFD1483987.1"/>
    </source>
</evidence>
<keyword evidence="7" id="KW-1185">Reference proteome</keyword>
<keyword evidence="1" id="KW-0547">Nucleotide-binding</keyword>
<accession>A0ABW4E3L1</accession>
<dbReference type="PROSITE" id="PS51194">
    <property type="entry name" value="HELICASE_CTER"/>
    <property type="match status" value="1"/>
</dbReference>
<dbReference type="InterPro" id="IPR014001">
    <property type="entry name" value="Helicase_ATP-bd"/>
</dbReference>
<evidence type="ECO:0000313" key="7">
    <source>
        <dbReference type="Proteomes" id="UP001597252"/>
    </source>
</evidence>
<reference evidence="7" key="1">
    <citation type="journal article" date="2019" name="Int. J. Syst. Evol. Microbiol.">
        <title>The Global Catalogue of Microorganisms (GCM) 10K type strain sequencing project: providing services to taxonomists for standard genome sequencing and annotation.</title>
        <authorList>
            <consortium name="The Broad Institute Genomics Platform"/>
            <consortium name="The Broad Institute Genome Sequencing Center for Infectious Disease"/>
            <person name="Wu L."/>
            <person name="Ma J."/>
        </authorList>
    </citation>
    <scope>NUCLEOTIDE SEQUENCE [LARGE SCALE GENOMIC DNA]</scope>
    <source>
        <strain evidence="7">CCM 8903</strain>
    </source>
</reference>
<evidence type="ECO:0000256" key="3">
    <source>
        <dbReference type="ARBA" id="ARBA00023125"/>
    </source>
</evidence>
<dbReference type="Proteomes" id="UP001597252">
    <property type="component" value="Unassembled WGS sequence"/>
</dbReference>
<feature type="domain" description="Helicase C-terminal" evidence="5">
    <location>
        <begin position="279"/>
        <end position="416"/>
    </location>
</feature>
<feature type="domain" description="Helicase ATP-binding" evidence="4">
    <location>
        <begin position="97"/>
        <end position="247"/>
    </location>
</feature>
<dbReference type="GO" id="GO:0004386">
    <property type="term" value="F:helicase activity"/>
    <property type="evidence" value="ECO:0007669"/>
    <property type="project" value="UniProtKB-KW"/>
</dbReference>
<evidence type="ECO:0000259" key="4">
    <source>
        <dbReference type="PROSITE" id="PS51192"/>
    </source>
</evidence>
<keyword evidence="6" id="KW-0347">Helicase</keyword>
<dbReference type="InterPro" id="IPR027417">
    <property type="entry name" value="P-loop_NTPase"/>
</dbReference>
<keyword evidence="6" id="KW-0378">Hydrolase</keyword>
<gene>
    <name evidence="6" type="ORF">ACFQ5J_01820</name>
</gene>
<dbReference type="Gene3D" id="3.40.50.300">
    <property type="entry name" value="P-loop containing nucleotide triphosphate hydrolases"/>
    <property type="match status" value="2"/>
</dbReference>
<protein>
    <submittedName>
        <fullName evidence="6">Helicase-related protein</fullName>
    </submittedName>
</protein>
<dbReference type="SUPFAM" id="SSF52540">
    <property type="entry name" value="P-loop containing nucleoside triphosphate hydrolases"/>
    <property type="match status" value="1"/>
</dbReference>
<dbReference type="InterPro" id="IPR001650">
    <property type="entry name" value="Helicase_C-like"/>
</dbReference>
<sequence length="416" mass="45353">MWYSGMQLLDSEVDFDTSVAQAVPGLAAGRCQRCGQKGLVELPSGDDYCPHCINLGRVSSQTTLYRFAAPPLPPVEQPLTWQGELTPAQARIAAELVAAVQTKTEHLLWAVTGAGKTEILFPAIASVLTAGGRVGVATPRLDVVRELAPRLQAAFAHTAMAVRYGGVSWPQTTVALTVMTTHQLLRYYQAFDLLVIDENDAFPFVHDPALWHAVSAASRGAKLWLSATPPKRLQQAAKHGKIGLSILPRRFHGQPLPVPQVQIRKGQLPHKIPSKWVKALQQIMTTRQCLLFVPDIAWLAPIVQQLKVAVTPAVSSVHAADPNRVEKVSAFRQGQLRLLVTTTILERGVTIPRCAVVVLGADSQRFDAAALIQMAGRAGRAADSPDDPVWFYARHDTLALHQAVHTIRQLNARKSQ</sequence>
<dbReference type="Pfam" id="PF00270">
    <property type="entry name" value="DEAD"/>
    <property type="match status" value="1"/>
</dbReference>
<dbReference type="Pfam" id="PF00271">
    <property type="entry name" value="Helicase_C"/>
    <property type="match status" value="1"/>
</dbReference>
<dbReference type="InterPro" id="IPR011545">
    <property type="entry name" value="DEAD/DEAH_box_helicase_dom"/>
</dbReference>